<evidence type="ECO:0000313" key="16">
    <source>
        <dbReference type="EMBL" id="QDJ14518.1"/>
    </source>
</evidence>
<dbReference type="InterPro" id="IPR043128">
    <property type="entry name" value="Rev_trsase/Diguanyl_cyclase"/>
</dbReference>
<dbReference type="Proteomes" id="UP000955338">
    <property type="component" value="Chromosome"/>
</dbReference>
<dbReference type="InterPro" id="IPR036775">
    <property type="entry name" value="DNA_pol_Y-fam_lit_finger_sf"/>
</dbReference>
<dbReference type="HAMAP" id="MF_01113">
    <property type="entry name" value="DNApol_IV"/>
    <property type="match status" value="1"/>
</dbReference>
<dbReference type="FunFam" id="3.40.1170.60:FF:000001">
    <property type="entry name" value="DNA polymerase IV"/>
    <property type="match status" value="1"/>
</dbReference>
<feature type="binding site" evidence="15">
    <location>
        <position position="103"/>
    </location>
    <ligand>
        <name>Mg(2+)</name>
        <dbReference type="ChEBI" id="CHEBI:18420"/>
    </ligand>
</feature>
<keyword evidence="9 15" id="KW-0227">DNA damage</keyword>
<keyword evidence="3 15" id="KW-0515">Mutator protein</keyword>
<evidence type="ECO:0000256" key="13">
    <source>
        <dbReference type="ARBA" id="ARBA00023204"/>
    </source>
</evidence>
<evidence type="ECO:0000256" key="11">
    <source>
        <dbReference type="ARBA" id="ARBA00022932"/>
    </source>
</evidence>
<feature type="binding site" evidence="15">
    <location>
        <position position="8"/>
    </location>
    <ligand>
        <name>Mg(2+)</name>
        <dbReference type="ChEBI" id="CHEBI:18420"/>
    </ligand>
</feature>
<comment type="catalytic activity">
    <reaction evidence="14 15">
        <text>DNA(n) + a 2'-deoxyribonucleoside 5'-triphosphate = DNA(n+1) + diphosphate</text>
        <dbReference type="Rhea" id="RHEA:22508"/>
        <dbReference type="Rhea" id="RHEA-COMP:17339"/>
        <dbReference type="Rhea" id="RHEA-COMP:17340"/>
        <dbReference type="ChEBI" id="CHEBI:33019"/>
        <dbReference type="ChEBI" id="CHEBI:61560"/>
        <dbReference type="ChEBI" id="CHEBI:173112"/>
        <dbReference type="EC" id="2.7.7.7"/>
    </reaction>
</comment>
<dbReference type="GO" id="GO:0000287">
    <property type="term" value="F:magnesium ion binding"/>
    <property type="evidence" value="ECO:0007669"/>
    <property type="project" value="UniProtKB-UniRule"/>
</dbReference>
<evidence type="ECO:0000256" key="2">
    <source>
        <dbReference type="ARBA" id="ARBA00010945"/>
    </source>
</evidence>
<gene>
    <name evidence="15" type="primary">dinB</name>
    <name evidence="16" type="ORF">CEP48_03395</name>
</gene>
<keyword evidence="6 15" id="KW-0548">Nucleotidyltransferase</keyword>
<evidence type="ECO:0000256" key="9">
    <source>
        <dbReference type="ARBA" id="ARBA00022763"/>
    </source>
</evidence>
<dbReference type="Gene3D" id="3.30.1490.100">
    <property type="entry name" value="DNA polymerase, Y-family, little finger domain"/>
    <property type="match status" value="1"/>
</dbReference>
<dbReference type="PANTHER" id="PTHR11076:SF33">
    <property type="entry name" value="DNA POLYMERASE KAPPA"/>
    <property type="match status" value="1"/>
</dbReference>
<feature type="site" description="Substrate discrimination" evidence="15">
    <location>
        <position position="13"/>
    </location>
</feature>
<keyword evidence="10 15" id="KW-0460">Magnesium</keyword>
<comment type="function">
    <text evidence="15">Poorly processive, error-prone DNA polymerase involved in untargeted mutagenesis. Copies undamaged DNA at stalled replication forks, which arise in vivo from mismatched or misaligned primer ends. These misaligned primers can be extended by PolIV. Exhibits no 3'-5' exonuclease (proofreading) activity. May be involved in translesional synthesis, in conjunction with the beta clamp from PolIII.</text>
</comment>
<keyword evidence="17" id="KW-1185">Reference proteome</keyword>
<dbReference type="Pfam" id="PF21999">
    <property type="entry name" value="IMS_HHH_1"/>
    <property type="match status" value="1"/>
</dbReference>
<dbReference type="GO" id="GO:0042276">
    <property type="term" value="P:error-prone translesion synthesis"/>
    <property type="evidence" value="ECO:0007669"/>
    <property type="project" value="TreeGrafter"/>
</dbReference>
<dbReference type="Gene3D" id="3.30.70.270">
    <property type="match status" value="1"/>
</dbReference>
<reference evidence="16" key="1">
    <citation type="submission" date="2017-06" db="EMBL/GenBank/DDBJ databases">
        <title>Genome sequencing of pathogenic and non-pathogenic strains within Bisgaard taxon 40.</title>
        <authorList>
            <person name="Ladner J.T."/>
            <person name="Lovett S.P."/>
            <person name="Koroleva G."/>
            <person name="Lorch J.M."/>
        </authorList>
    </citation>
    <scope>NUCLEOTIDE SEQUENCE</scope>
    <source>
        <strain evidence="16">27576-1-I1</strain>
    </source>
</reference>
<accession>A0A8D4IXJ9</accession>
<sequence>MQKIIHIDMDCFYAAIEIRNNPALRGKPVAVGGDPHRRGVLTTCNYEARHFGLHSAMPSAQAVRRCPNLILLPVNMPLYRQVSAEIHQIFQRYTQLIEPLSLDEAYLDVTECRACNGSATWIANEIRQAIATELHLTASAGIAPLKFLAKIASEQNKPNGQFVIPPEQVDAFIATLPLKKIPGVGKVSAEKLAQLGLHTCGDIRQFSQHRLFDLFGKAGQRIWQFSHGIDERKVQPQRIRKSVGIEITLEQDIELLEQGIEIAFQLYPKLLQRLRQTKCQLSALAVKLSVKLKFDDFQTTTIEKTFQRLTEDNAPVFDDFQQLLTTIWQRRQHRKIRLIGLQINLPDPNILPANQLSLW</sequence>
<dbReference type="InterPro" id="IPR053848">
    <property type="entry name" value="IMS_HHH_1"/>
</dbReference>
<feature type="active site" evidence="15">
    <location>
        <position position="104"/>
    </location>
</feature>
<dbReference type="InterPro" id="IPR043502">
    <property type="entry name" value="DNA/RNA_pol_sf"/>
</dbReference>
<evidence type="ECO:0000256" key="3">
    <source>
        <dbReference type="ARBA" id="ARBA00022457"/>
    </source>
</evidence>
<dbReference type="SUPFAM" id="SSF56672">
    <property type="entry name" value="DNA/RNA polymerases"/>
    <property type="match status" value="1"/>
</dbReference>
<name>A0A8D4IXJ9_9PAST</name>
<proteinExistence type="inferred from homology"/>
<organism evidence="16 17">
    <name type="scientific">Mergibacter septicus</name>
    <dbReference type="NCBI Taxonomy" id="221402"/>
    <lineage>
        <taxon>Bacteria</taxon>
        <taxon>Pseudomonadati</taxon>
        <taxon>Pseudomonadota</taxon>
        <taxon>Gammaproteobacteria</taxon>
        <taxon>Pasteurellales</taxon>
        <taxon>Pasteurellaceae</taxon>
        <taxon>Mergibacter</taxon>
    </lineage>
</organism>
<dbReference type="RefSeq" id="WP_261920946.1">
    <property type="nucleotide sequence ID" value="NZ_CP022011.1"/>
</dbReference>
<comment type="similarity">
    <text evidence="2 15">Belongs to the DNA polymerase type-Y family.</text>
</comment>
<dbReference type="PROSITE" id="PS50173">
    <property type="entry name" value="UMUC"/>
    <property type="match status" value="1"/>
</dbReference>
<evidence type="ECO:0000256" key="5">
    <source>
        <dbReference type="ARBA" id="ARBA00022679"/>
    </source>
</evidence>
<evidence type="ECO:0000256" key="10">
    <source>
        <dbReference type="ARBA" id="ARBA00022842"/>
    </source>
</evidence>
<keyword evidence="7 15" id="KW-0235">DNA replication</keyword>
<dbReference type="Pfam" id="PF00817">
    <property type="entry name" value="IMS"/>
    <property type="match status" value="1"/>
</dbReference>
<evidence type="ECO:0000256" key="15">
    <source>
        <dbReference type="HAMAP-Rule" id="MF_01113"/>
    </source>
</evidence>
<dbReference type="InterPro" id="IPR001126">
    <property type="entry name" value="UmuC"/>
</dbReference>
<evidence type="ECO:0000256" key="12">
    <source>
        <dbReference type="ARBA" id="ARBA00023125"/>
    </source>
</evidence>
<dbReference type="Gene3D" id="1.10.150.20">
    <property type="entry name" value="5' to 3' exonuclease, C-terminal subdomain"/>
    <property type="match status" value="1"/>
</dbReference>
<dbReference type="Gene3D" id="3.40.1170.60">
    <property type="match status" value="1"/>
</dbReference>
<dbReference type="FunFam" id="1.10.150.20:FF:000019">
    <property type="entry name" value="DNA polymerase IV"/>
    <property type="match status" value="1"/>
</dbReference>
<evidence type="ECO:0000256" key="4">
    <source>
        <dbReference type="ARBA" id="ARBA00022490"/>
    </source>
</evidence>
<dbReference type="PANTHER" id="PTHR11076">
    <property type="entry name" value="DNA REPAIR POLYMERASE UMUC / TRANSFERASE FAMILY MEMBER"/>
    <property type="match status" value="1"/>
</dbReference>
<comment type="cofactor">
    <cofactor evidence="15">
        <name>Mg(2+)</name>
        <dbReference type="ChEBI" id="CHEBI:18420"/>
    </cofactor>
    <text evidence="15">Binds 2 magnesium ions per subunit.</text>
</comment>
<dbReference type="GO" id="GO:0003684">
    <property type="term" value="F:damaged DNA binding"/>
    <property type="evidence" value="ECO:0007669"/>
    <property type="project" value="InterPro"/>
</dbReference>
<evidence type="ECO:0000256" key="6">
    <source>
        <dbReference type="ARBA" id="ARBA00022695"/>
    </source>
</evidence>
<keyword evidence="12 15" id="KW-0238">DNA-binding</keyword>
<evidence type="ECO:0000256" key="1">
    <source>
        <dbReference type="ARBA" id="ARBA00004496"/>
    </source>
</evidence>
<keyword evidence="5 15" id="KW-0808">Transferase</keyword>
<dbReference type="GO" id="GO:0003887">
    <property type="term" value="F:DNA-directed DNA polymerase activity"/>
    <property type="evidence" value="ECO:0007669"/>
    <property type="project" value="UniProtKB-UniRule"/>
</dbReference>
<dbReference type="EC" id="2.7.7.7" evidence="15"/>
<dbReference type="InterPro" id="IPR050116">
    <property type="entry name" value="DNA_polymerase-Y"/>
</dbReference>
<comment type="subcellular location">
    <subcellularLocation>
        <location evidence="1 15">Cytoplasm</location>
    </subcellularLocation>
</comment>
<dbReference type="GO" id="GO:0006281">
    <property type="term" value="P:DNA repair"/>
    <property type="evidence" value="ECO:0007669"/>
    <property type="project" value="UniProtKB-UniRule"/>
</dbReference>
<dbReference type="GO" id="GO:0006261">
    <property type="term" value="P:DNA-templated DNA replication"/>
    <property type="evidence" value="ECO:0007669"/>
    <property type="project" value="UniProtKB-UniRule"/>
</dbReference>
<comment type="subunit">
    <text evidence="15">Monomer.</text>
</comment>
<dbReference type="GO" id="GO:0005829">
    <property type="term" value="C:cytosol"/>
    <property type="evidence" value="ECO:0007669"/>
    <property type="project" value="TreeGrafter"/>
</dbReference>
<evidence type="ECO:0000256" key="14">
    <source>
        <dbReference type="ARBA" id="ARBA00049244"/>
    </source>
</evidence>
<dbReference type="EMBL" id="CP022011">
    <property type="protein sequence ID" value="QDJ14518.1"/>
    <property type="molecule type" value="Genomic_DNA"/>
</dbReference>
<evidence type="ECO:0000256" key="8">
    <source>
        <dbReference type="ARBA" id="ARBA00022723"/>
    </source>
</evidence>
<dbReference type="NCBIfam" id="NF002677">
    <property type="entry name" value="PRK02406.1"/>
    <property type="match status" value="1"/>
</dbReference>
<dbReference type="Pfam" id="PF11799">
    <property type="entry name" value="IMS_C"/>
    <property type="match status" value="1"/>
</dbReference>
<keyword evidence="8 15" id="KW-0479">Metal-binding</keyword>
<evidence type="ECO:0000256" key="7">
    <source>
        <dbReference type="ARBA" id="ARBA00022705"/>
    </source>
</evidence>
<dbReference type="CDD" id="cd03586">
    <property type="entry name" value="PolY_Pol_IV_kappa"/>
    <property type="match status" value="1"/>
</dbReference>
<dbReference type="InterPro" id="IPR022880">
    <property type="entry name" value="DNApol_IV"/>
</dbReference>
<protein>
    <recommendedName>
        <fullName evidence="15">DNA polymerase IV</fullName>
        <shortName evidence="15">Pol IV</shortName>
        <ecNumber evidence="15">2.7.7.7</ecNumber>
    </recommendedName>
</protein>
<keyword evidence="13 15" id="KW-0234">DNA repair</keyword>
<dbReference type="SUPFAM" id="SSF100879">
    <property type="entry name" value="Lesion bypass DNA polymerase (Y-family), little finger domain"/>
    <property type="match status" value="1"/>
</dbReference>
<keyword evidence="11 15" id="KW-0239">DNA-directed DNA polymerase</keyword>
<dbReference type="AlphaFoldDB" id="A0A8D4IXJ9"/>
<keyword evidence="4 15" id="KW-0963">Cytoplasm</keyword>
<dbReference type="InterPro" id="IPR017961">
    <property type="entry name" value="DNA_pol_Y-fam_little_finger"/>
</dbReference>
<dbReference type="GO" id="GO:0009432">
    <property type="term" value="P:SOS response"/>
    <property type="evidence" value="ECO:0007669"/>
    <property type="project" value="TreeGrafter"/>
</dbReference>
<evidence type="ECO:0000313" key="17">
    <source>
        <dbReference type="Proteomes" id="UP000955338"/>
    </source>
</evidence>